<gene>
    <name evidence="1" type="ORF">LMG032447_00154</name>
</gene>
<evidence type="ECO:0000313" key="2">
    <source>
        <dbReference type="Proteomes" id="UP000838102"/>
    </source>
</evidence>
<reference evidence="1" key="1">
    <citation type="submission" date="2022-03" db="EMBL/GenBank/DDBJ databases">
        <authorList>
            <person name="Hettiarachchi G."/>
        </authorList>
    </citation>
    <scope>NUCLEOTIDE SEQUENCE</scope>
    <source>
        <strain evidence="1">LMG 32447</strain>
    </source>
</reference>
<dbReference type="Proteomes" id="UP000838102">
    <property type="component" value="Unassembled WGS sequence"/>
</dbReference>
<accession>A0ABN8H776</accession>
<sequence length="166" mass="18703">MQISGEKMLAVIEAQDYYQEALTVADGQAIELDQLFQKVDEHLMDAQLMSISLAVNGGVSEGGTTLTLESNVINLPLRYQNQLKKLVYVEEDYDVNLYMYIENMDVSQSHFKIAKVSSVTAYHDDLAGGQVKISQWFDEQLAHIVEVQKQLATEEAAEREDQNKKA</sequence>
<proteinExistence type="predicted"/>
<evidence type="ECO:0000313" key="1">
    <source>
        <dbReference type="EMBL" id="CAH1850540.1"/>
    </source>
</evidence>
<dbReference type="EMBL" id="CAKOEU010000001">
    <property type="protein sequence ID" value="CAH1850540.1"/>
    <property type="molecule type" value="Genomic_DNA"/>
</dbReference>
<name>A0ABN8H776_9LACO</name>
<protein>
    <submittedName>
        <fullName evidence="1">Uncharacterized protein</fullName>
    </submittedName>
</protein>
<dbReference type="RefSeq" id="WP_248705618.1">
    <property type="nucleotide sequence ID" value="NZ_CAKOET010000001.1"/>
</dbReference>
<organism evidence="1 2">
    <name type="scientific">Convivina praedatoris</name>
    <dbReference type="NCBI Taxonomy" id="2880963"/>
    <lineage>
        <taxon>Bacteria</taxon>
        <taxon>Bacillati</taxon>
        <taxon>Bacillota</taxon>
        <taxon>Bacilli</taxon>
        <taxon>Lactobacillales</taxon>
        <taxon>Lactobacillaceae</taxon>
        <taxon>Convivina</taxon>
    </lineage>
</organism>
<keyword evidence="2" id="KW-1185">Reference proteome</keyword>
<comment type="caution">
    <text evidence="1">The sequence shown here is derived from an EMBL/GenBank/DDBJ whole genome shotgun (WGS) entry which is preliminary data.</text>
</comment>